<evidence type="ECO:0000313" key="3">
    <source>
        <dbReference type="Proteomes" id="UP000234240"/>
    </source>
</evidence>
<dbReference type="Pfam" id="PF01381">
    <property type="entry name" value="HTH_3"/>
    <property type="match status" value="1"/>
</dbReference>
<organism evidence="2 3">
    <name type="scientific">Chimaeribacter californicus</name>
    <dbReference type="NCBI Taxonomy" id="2060067"/>
    <lineage>
        <taxon>Bacteria</taxon>
        <taxon>Pseudomonadati</taxon>
        <taxon>Pseudomonadota</taxon>
        <taxon>Gammaproteobacteria</taxon>
        <taxon>Enterobacterales</taxon>
        <taxon>Yersiniaceae</taxon>
        <taxon>Chimaeribacter</taxon>
    </lineage>
</organism>
<keyword evidence="3" id="KW-1185">Reference proteome</keyword>
<dbReference type="EMBL" id="PJZF01000048">
    <property type="protein sequence ID" value="PLR29842.1"/>
    <property type="molecule type" value="Genomic_DNA"/>
</dbReference>
<evidence type="ECO:0000313" key="2">
    <source>
        <dbReference type="EMBL" id="PLR29842.1"/>
    </source>
</evidence>
<dbReference type="InterPro" id="IPR001387">
    <property type="entry name" value="Cro/C1-type_HTH"/>
</dbReference>
<protein>
    <submittedName>
        <fullName evidence="2">Transcriptional regulator</fullName>
    </submittedName>
</protein>
<dbReference type="OrthoDB" id="5678898at2"/>
<accession>A0A2N5DTK9</accession>
<reference evidence="2 3" key="1">
    <citation type="submission" date="2017-12" db="EMBL/GenBank/DDBJ databases">
        <title>Characterization of six clinical isolates of Enterochimera gen. nov., a novel genus of the Yersiniaciae family and the three species Enterochimera arupensis sp. nov., Enterochimera coloradensis sp. nov, and Enterochimera californica sp. nov.</title>
        <authorList>
            <person name="Rossi A."/>
            <person name="Fisher M."/>
        </authorList>
    </citation>
    <scope>NUCLEOTIDE SEQUENCE [LARGE SCALE GENOMIC DNA]</scope>
    <source>
        <strain evidence="3">2015-Iso6</strain>
    </source>
</reference>
<dbReference type="SUPFAM" id="SSF47413">
    <property type="entry name" value="lambda repressor-like DNA-binding domains"/>
    <property type="match status" value="1"/>
</dbReference>
<gene>
    <name evidence="2" type="ORF">CYR55_22580</name>
</gene>
<dbReference type="Proteomes" id="UP000234240">
    <property type="component" value="Unassembled WGS sequence"/>
</dbReference>
<dbReference type="Gene3D" id="1.10.260.40">
    <property type="entry name" value="lambda repressor-like DNA-binding domains"/>
    <property type="match status" value="1"/>
</dbReference>
<dbReference type="InterPro" id="IPR010982">
    <property type="entry name" value="Lambda_DNA-bd_dom_sf"/>
</dbReference>
<dbReference type="SMART" id="SM00530">
    <property type="entry name" value="HTH_XRE"/>
    <property type="match status" value="1"/>
</dbReference>
<dbReference type="PROSITE" id="PS50943">
    <property type="entry name" value="HTH_CROC1"/>
    <property type="match status" value="1"/>
</dbReference>
<feature type="domain" description="HTH cro/C1-type" evidence="1">
    <location>
        <begin position="67"/>
        <end position="120"/>
    </location>
</feature>
<comment type="caution">
    <text evidence="2">The sequence shown here is derived from an EMBL/GenBank/DDBJ whole genome shotgun (WGS) entry which is preliminary data.</text>
</comment>
<name>A0A2N5DTK9_9GAMM</name>
<dbReference type="RefSeq" id="WP_101818549.1">
    <property type="nucleotide sequence ID" value="NZ_PJZF01000048.1"/>
</dbReference>
<dbReference type="CDD" id="cd00093">
    <property type="entry name" value="HTH_XRE"/>
    <property type="match status" value="1"/>
</dbReference>
<evidence type="ECO:0000259" key="1">
    <source>
        <dbReference type="PROSITE" id="PS50943"/>
    </source>
</evidence>
<dbReference type="GO" id="GO:0003677">
    <property type="term" value="F:DNA binding"/>
    <property type="evidence" value="ECO:0007669"/>
    <property type="project" value="InterPro"/>
</dbReference>
<dbReference type="AlphaFoldDB" id="A0A2N5DTK9"/>
<sequence>MKVQYLTDEAGNRISVVVPIETFNRLVESADIPELWEQVPYTPGENDDETIPSEVIGIVIKKGVSLLAAWRIHRNMSQKDVADQLGVTQANVSKMEKSERPQAGTLEKFAKLYNCRVGQLTDD</sequence>
<proteinExistence type="predicted"/>